<dbReference type="EMBL" id="VITO01000002">
    <property type="protein sequence ID" value="TWB30756.1"/>
    <property type="molecule type" value="Genomic_DNA"/>
</dbReference>
<evidence type="ECO:0000259" key="2">
    <source>
        <dbReference type="Pfam" id="PF05229"/>
    </source>
</evidence>
<feature type="domain" description="Spore coat protein U/FanG" evidence="2">
    <location>
        <begin position="29"/>
        <end position="161"/>
    </location>
</feature>
<proteinExistence type="predicted"/>
<feature type="signal peptide" evidence="1">
    <location>
        <begin position="1"/>
        <end position="23"/>
    </location>
</feature>
<dbReference type="SMART" id="SM00972">
    <property type="entry name" value="SCPU"/>
    <property type="match status" value="1"/>
</dbReference>
<keyword evidence="3" id="KW-0946">Virion</keyword>
<dbReference type="InterPro" id="IPR053167">
    <property type="entry name" value="Spore_coat_component"/>
</dbReference>
<dbReference type="RefSeq" id="WP_145615570.1">
    <property type="nucleotide sequence ID" value="NZ_JAYNFR010000012.1"/>
</dbReference>
<dbReference type="PANTHER" id="PTHR37089:SF4">
    <property type="entry name" value="EXPORTED PROTEIN"/>
    <property type="match status" value="1"/>
</dbReference>
<evidence type="ECO:0000256" key="1">
    <source>
        <dbReference type="SAM" id="SignalP"/>
    </source>
</evidence>
<dbReference type="AlphaFoldDB" id="A0A560GA24"/>
<keyword evidence="4" id="KW-1185">Reference proteome</keyword>
<protein>
    <submittedName>
        <fullName evidence="3">Spore coat protein U-like protein</fullName>
    </submittedName>
</protein>
<name>A0A560GA24_9PROT</name>
<feature type="chain" id="PRO_5021725140" evidence="1">
    <location>
        <begin position="24"/>
        <end position="164"/>
    </location>
</feature>
<sequence>MPRLLSFVFFGIALITWSPARMAHAQATATTTFQVTATVRATCQVSATALAFGTYTGASVDATSIISVTCTNTTAYNIGLDAGSAPGATVTTRQMTGPSGDMLNYGLYRDTGHSQNWGITVGTDTVAGIGSGSLQTVTVYGRLPASQFVTPGAYSDTITATVSY</sequence>
<comment type="caution">
    <text evidence="3">The sequence shown here is derived from an EMBL/GenBank/DDBJ whole genome shotgun (WGS) entry which is preliminary data.</text>
</comment>
<reference evidence="3 4" key="1">
    <citation type="submission" date="2019-06" db="EMBL/GenBank/DDBJ databases">
        <title>Genomic Encyclopedia of Type Strains, Phase IV (KMG-V): Genome sequencing to study the core and pangenomes of soil and plant-associated prokaryotes.</title>
        <authorList>
            <person name="Whitman W."/>
        </authorList>
    </citation>
    <scope>NUCLEOTIDE SEQUENCE [LARGE SCALE GENOMIC DNA]</scope>
    <source>
        <strain evidence="3 4">BR 11865</strain>
    </source>
</reference>
<keyword evidence="3" id="KW-0167">Capsid protein</keyword>
<accession>A0A560GA24</accession>
<evidence type="ECO:0000313" key="4">
    <source>
        <dbReference type="Proteomes" id="UP000316545"/>
    </source>
</evidence>
<organism evidence="3 4">
    <name type="scientific">Nitrospirillum amazonense</name>
    <dbReference type="NCBI Taxonomy" id="28077"/>
    <lineage>
        <taxon>Bacteria</taxon>
        <taxon>Pseudomonadati</taxon>
        <taxon>Pseudomonadota</taxon>
        <taxon>Alphaproteobacteria</taxon>
        <taxon>Rhodospirillales</taxon>
        <taxon>Azospirillaceae</taxon>
        <taxon>Nitrospirillum</taxon>
    </lineage>
</organism>
<dbReference type="Proteomes" id="UP000316545">
    <property type="component" value="Unassembled WGS sequence"/>
</dbReference>
<evidence type="ECO:0000313" key="3">
    <source>
        <dbReference type="EMBL" id="TWB30756.1"/>
    </source>
</evidence>
<dbReference type="InterPro" id="IPR007893">
    <property type="entry name" value="Spore_coat_U/FanG"/>
</dbReference>
<dbReference type="Pfam" id="PF05229">
    <property type="entry name" value="SCPU"/>
    <property type="match status" value="1"/>
</dbReference>
<dbReference type="PANTHER" id="PTHR37089">
    <property type="entry name" value="PROTEIN U-RELATED"/>
    <property type="match status" value="1"/>
</dbReference>
<gene>
    <name evidence="3" type="ORF">FBZ88_102321</name>
</gene>
<keyword evidence="1" id="KW-0732">Signal</keyword>